<feature type="region of interest" description="Disordered" evidence="3">
    <location>
        <begin position="41"/>
        <end position="66"/>
    </location>
</feature>
<evidence type="ECO:0000313" key="6">
    <source>
        <dbReference type="Proteomes" id="UP000658754"/>
    </source>
</evidence>
<dbReference type="Gene3D" id="2.60.200.40">
    <property type="match status" value="1"/>
</dbReference>
<evidence type="ECO:0000256" key="3">
    <source>
        <dbReference type="SAM" id="MobiDB-lite"/>
    </source>
</evidence>
<keyword evidence="6" id="KW-1185">Reference proteome</keyword>
<gene>
    <name evidence="5" type="ORF">GCM10007175_02900</name>
</gene>
<evidence type="ECO:0000259" key="4">
    <source>
        <dbReference type="PROSITE" id="PS50146"/>
    </source>
</evidence>
<dbReference type="EMBL" id="BMKV01000001">
    <property type="protein sequence ID" value="GGI69628.1"/>
    <property type="molecule type" value="Genomic_DNA"/>
</dbReference>
<evidence type="ECO:0000256" key="2">
    <source>
        <dbReference type="ARBA" id="ARBA00005983"/>
    </source>
</evidence>
<evidence type="ECO:0000313" key="5">
    <source>
        <dbReference type="EMBL" id="GGI69628.1"/>
    </source>
</evidence>
<feature type="domain" description="DAGKc" evidence="4">
    <location>
        <begin position="69"/>
        <end position="201"/>
    </location>
</feature>
<name>A0ABQ2CA55_9MICC</name>
<dbReference type="InterPro" id="IPR016064">
    <property type="entry name" value="NAD/diacylglycerol_kinase_sf"/>
</dbReference>
<dbReference type="SMART" id="SM00046">
    <property type="entry name" value="DAGKc"/>
    <property type="match status" value="1"/>
</dbReference>
<accession>A0ABQ2CA55</accession>
<dbReference type="PANTHER" id="PTHR12358">
    <property type="entry name" value="SPHINGOSINE KINASE"/>
    <property type="match status" value="1"/>
</dbReference>
<dbReference type="Gene3D" id="3.40.50.10330">
    <property type="entry name" value="Probable inorganic polyphosphate/atp-NAD kinase, domain 1"/>
    <property type="match status" value="1"/>
</dbReference>
<dbReference type="InterPro" id="IPR050187">
    <property type="entry name" value="Lipid_Phosphate_FormReg"/>
</dbReference>
<comment type="similarity">
    <text evidence="2">Belongs to the diacylglycerol/lipid kinase family.</text>
</comment>
<evidence type="ECO:0000256" key="1">
    <source>
        <dbReference type="ARBA" id="ARBA00001946"/>
    </source>
</evidence>
<organism evidence="5 6">
    <name type="scientific">Pseudarthrobacter scleromae</name>
    <dbReference type="NCBI Taxonomy" id="158897"/>
    <lineage>
        <taxon>Bacteria</taxon>
        <taxon>Bacillati</taxon>
        <taxon>Actinomycetota</taxon>
        <taxon>Actinomycetes</taxon>
        <taxon>Micrococcales</taxon>
        <taxon>Micrococcaceae</taxon>
        <taxon>Pseudarthrobacter</taxon>
    </lineage>
</organism>
<dbReference type="PROSITE" id="PS50146">
    <property type="entry name" value="DAGK"/>
    <property type="match status" value="1"/>
</dbReference>
<dbReference type="InterPro" id="IPR017438">
    <property type="entry name" value="ATP-NAD_kinase_N"/>
</dbReference>
<dbReference type="SUPFAM" id="SSF111331">
    <property type="entry name" value="NAD kinase/diacylglycerol kinase-like"/>
    <property type="match status" value="1"/>
</dbReference>
<sequence>MVEFPGITGRQAGSLAVAVHCSQCSVSRVLDTTLDHVAALPSRLSPQTGASPRPTRQAAPRKPPMKTARTFESIVIIFNPNSTGDAPTLAEQLRSDLEDRLPYAASITLQPTGHAGHAVELARDAARGAGNVLVISVSGDGGYNEVVNGVMQAGNPDAVCAVMAAGNANDHRRTTGTQPLEEAIASGSVRHIDLLRISTGDGPDAPSEYAHSYIGFGLTPVMAIDLEKGSKGALKEMVSVMRTFSKFKPFEIRHTEGRRRKFDSLVFANIAQMAKYATLSEADHRLQDGKFEVVTFPHRSKLRILLTALRAATRGLGDQPSVSSYGFTTLKPIPYQIDGEVKSVDADTAVTIRCAPAALATLG</sequence>
<comment type="cofactor">
    <cofactor evidence="1">
        <name>Mg(2+)</name>
        <dbReference type="ChEBI" id="CHEBI:18420"/>
    </cofactor>
</comment>
<dbReference type="Pfam" id="PF00781">
    <property type="entry name" value="DAGK_cat"/>
    <property type="match status" value="1"/>
</dbReference>
<proteinExistence type="inferred from homology"/>
<comment type="caution">
    <text evidence="5">The sequence shown here is derived from an EMBL/GenBank/DDBJ whole genome shotgun (WGS) entry which is preliminary data.</text>
</comment>
<dbReference type="InterPro" id="IPR001206">
    <property type="entry name" value="Diacylglycerol_kinase_cat_dom"/>
</dbReference>
<protein>
    <recommendedName>
        <fullName evidence="4">DAGKc domain-containing protein</fullName>
    </recommendedName>
</protein>
<dbReference type="Proteomes" id="UP000658754">
    <property type="component" value="Unassembled WGS sequence"/>
</dbReference>
<dbReference type="PANTHER" id="PTHR12358:SF106">
    <property type="entry name" value="LIPID KINASE YEGS"/>
    <property type="match status" value="1"/>
</dbReference>
<reference evidence="6" key="1">
    <citation type="journal article" date="2019" name="Int. J. Syst. Evol. Microbiol.">
        <title>The Global Catalogue of Microorganisms (GCM) 10K type strain sequencing project: providing services to taxonomists for standard genome sequencing and annotation.</title>
        <authorList>
            <consortium name="The Broad Institute Genomics Platform"/>
            <consortium name="The Broad Institute Genome Sequencing Center for Infectious Disease"/>
            <person name="Wu L."/>
            <person name="Ma J."/>
        </authorList>
    </citation>
    <scope>NUCLEOTIDE SEQUENCE [LARGE SCALE GENOMIC DNA]</scope>
    <source>
        <strain evidence="6">CGMCC 1.3601</strain>
    </source>
</reference>